<comment type="caution">
    <text evidence="1">The sequence shown here is derived from an EMBL/GenBank/DDBJ whole genome shotgun (WGS) entry which is preliminary data.</text>
</comment>
<dbReference type="EMBL" id="QWLL01000052">
    <property type="protein sequence ID" value="RII75171.1"/>
    <property type="molecule type" value="Genomic_DNA"/>
</dbReference>
<dbReference type="AlphaFoldDB" id="A0A399M077"/>
<protein>
    <submittedName>
        <fullName evidence="1">Uncharacterized protein</fullName>
    </submittedName>
</protein>
<proteinExistence type="predicted"/>
<sequence>MNPVIEVLDETVELVHVAQGHACAEVTIKGQSGFVADTFYVNKNDDRPIFVLVSQTQGLSGEVSALGAAIRLFYDQDGKPSVQSVFAVVDSGTFLAHRIHRRDVLWDPANQQLNIDFEFAFRFGGEEYQMTEGRIELKV</sequence>
<organism evidence="1 2">
    <name type="scientific">Pseudomonas monteilii</name>
    <dbReference type="NCBI Taxonomy" id="76759"/>
    <lineage>
        <taxon>Bacteria</taxon>
        <taxon>Pseudomonadati</taxon>
        <taxon>Pseudomonadota</taxon>
        <taxon>Gammaproteobacteria</taxon>
        <taxon>Pseudomonadales</taxon>
        <taxon>Pseudomonadaceae</taxon>
        <taxon>Pseudomonas</taxon>
    </lineage>
</organism>
<gene>
    <name evidence="1" type="ORF">D0894_22655</name>
</gene>
<dbReference type="RefSeq" id="WP_119371377.1">
    <property type="nucleotide sequence ID" value="NZ_QWLL01000052.1"/>
</dbReference>
<name>A0A399M077_9PSED</name>
<evidence type="ECO:0000313" key="2">
    <source>
        <dbReference type="Proteomes" id="UP000265875"/>
    </source>
</evidence>
<dbReference type="Proteomes" id="UP000265875">
    <property type="component" value="Unassembled WGS sequence"/>
</dbReference>
<accession>A0A399M077</accession>
<evidence type="ECO:0000313" key="1">
    <source>
        <dbReference type="EMBL" id="RII75171.1"/>
    </source>
</evidence>
<reference evidence="1 2" key="1">
    <citation type="submission" date="2018-08" db="EMBL/GenBank/DDBJ databases">
        <title>Draft genome sequence of the cyanotroph, Pseudomonas monteilii BCN3.</title>
        <authorList>
            <person name="Jones L.B."/>
            <person name="Kunz D.A."/>
        </authorList>
    </citation>
    <scope>NUCLEOTIDE SEQUENCE [LARGE SCALE GENOMIC DNA]</scope>
    <source>
        <strain evidence="1 2">BCN3</strain>
    </source>
</reference>